<keyword evidence="2" id="KW-0378">Hydrolase</keyword>
<sequence>MDTGSHLLFGATIAGLSHLQPEIAADQTLATVVLIAALAGSHAPDLDAVFKLRSGDAYLRHHREWSHSLPAMLLWPAAIGSAAAWAFGVWEHLPTICLWTFAAVVLHILFDWTNAYGVKLLLPFKRKWYHLDALCLTDPMLMGMHGLIVVGWAVGLWSNPARLCLWAWAITAVYAGWRIVHHRLVLRRVRRRFRKALAIHVLPGLWWFRWSYVAETPEGFEMGGIAGKRMLPAMKLPAAQIHECVNATLRSSAVKTLRLFSKRTYFSWNREPDGGYLVTWTDLRFWREKDWPYRAEIRLDGQLNVVDQSIGWYKKMWEAPYV</sequence>
<evidence type="ECO:0000313" key="3">
    <source>
        <dbReference type="Proteomes" id="UP000266340"/>
    </source>
</evidence>
<dbReference type="Proteomes" id="UP000266340">
    <property type="component" value="Unassembled WGS sequence"/>
</dbReference>
<dbReference type="InterPro" id="IPR007404">
    <property type="entry name" value="YdjM-like"/>
</dbReference>
<protein>
    <submittedName>
        <fullName evidence="2">Metal-dependent hydrolase</fullName>
    </submittedName>
</protein>
<dbReference type="PANTHER" id="PTHR40031">
    <property type="entry name" value="HYPOTHETICAL MEMBRANE SPANNING PROTEIN"/>
    <property type="match status" value="1"/>
</dbReference>
<name>A0A398D0S9_9BACL</name>
<accession>A0A398D0S9</accession>
<comment type="caution">
    <text evidence="2">The sequence shown here is derived from an EMBL/GenBank/DDBJ whole genome shotgun (WGS) entry which is preliminary data.</text>
</comment>
<feature type="transmembrane region" description="Helical" evidence="1">
    <location>
        <begin position="69"/>
        <end position="87"/>
    </location>
</feature>
<dbReference type="InterPro" id="IPR053170">
    <property type="entry name" value="Transcription_regulator"/>
</dbReference>
<dbReference type="RefSeq" id="WP_119147974.1">
    <property type="nucleotide sequence ID" value="NZ_JBHSOV010000005.1"/>
</dbReference>
<dbReference type="GO" id="GO:0016787">
    <property type="term" value="F:hydrolase activity"/>
    <property type="evidence" value="ECO:0007669"/>
    <property type="project" value="UniProtKB-KW"/>
</dbReference>
<evidence type="ECO:0000256" key="1">
    <source>
        <dbReference type="SAM" id="Phobius"/>
    </source>
</evidence>
<keyword evidence="1" id="KW-0472">Membrane</keyword>
<feature type="transmembrane region" description="Helical" evidence="1">
    <location>
        <begin position="166"/>
        <end position="186"/>
    </location>
</feature>
<proteinExistence type="predicted"/>
<reference evidence="2 3" key="1">
    <citation type="submission" date="2018-09" db="EMBL/GenBank/DDBJ databases">
        <title>Cohnella cavernae sp. nov., isolated from a karst cave.</title>
        <authorList>
            <person name="Zhu H."/>
        </authorList>
    </citation>
    <scope>NUCLEOTIDE SEQUENCE [LARGE SCALE GENOMIC DNA]</scope>
    <source>
        <strain evidence="2 3">K2E09-144</strain>
    </source>
</reference>
<feature type="transmembrane region" description="Helical" evidence="1">
    <location>
        <begin position="133"/>
        <end position="154"/>
    </location>
</feature>
<keyword evidence="3" id="KW-1185">Reference proteome</keyword>
<evidence type="ECO:0000313" key="2">
    <source>
        <dbReference type="EMBL" id="RIE04774.1"/>
    </source>
</evidence>
<gene>
    <name evidence="2" type="ORF">D3H35_04665</name>
</gene>
<dbReference type="OrthoDB" id="110250at2"/>
<feature type="transmembrane region" description="Helical" evidence="1">
    <location>
        <begin position="93"/>
        <end position="112"/>
    </location>
</feature>
<organism evidence="2 3">
    <name type="scientific">Cohnella faecalis</name>
    <dbReference type="NCBI Taxonomy" id="2315694"/>
    <lineage>
        <taxon>Bacteria</taxon>
        <taxon>Bacillati</taxon>
        <taxon>Bacillota</taxon>
        <taxon>Bacilli</taxon>
        <taxon>Bacillales</taxon>
        <taxon>Paenibacillaceae</taxon>
        <taxon>Cohnella</taxon>
    </lineage>
</organism>
<dbReference type="AlphaFoldDB" id="A0A398D0S9"/>
<dbReference type="Pfam" id="PF04307">
    <property type="entry name" value="YdjM"/>
    <property type="match status" value="1"/>
</dbReference>
<dbReference type="PANTHER" id="PTHR40031:SF1">
    <property type="entry name" value="MEMBRANE-BOUND METAL-DEPENDENT HYDROLASE"/>
    <property type="match status" value="1"/>
</dbReference>
<keyword evidence="1" id="KW-1133">Transmembrane helix</keyword>
<dbReference type="EMBL" id="QXJM01000023">
    <property type="protein sequence ID" value="RIE04774.1"/>
    <property type="molecule type" value="Genomic_DNA"/>
</dbReference>
<keyword evidence="1" id="KW-0812">Transmembrane</keyword>